<dbReference type="Proteomes" id="UP001431209">
    <property type="component" value="Unassembled WGS sequence"/>
</dbReference>
<sequence length="512" mass="59783">MWLIFFDESDFALDEMNEDDEEPINVNEEVQLRRQEEETFIGSTNPLRAMSVMDQVHTEKGLLYLQKGTWETALFSADLDNSSDDELSDGDEIDYEATKNPNIDYGEKLNDAVDLRYAAMESIIREKKEEEKSKNVSNQRPARYNKYQKRPQPEVANKPKQSGRFKLEPVLGNHHEGPVVNTKDDPEMQALQEYYKQHPEENKLINRKTIKFITERGFDYEGVDIPFDPEVMEVIKERTDAYENEDDEPDDVEYDTKRGWMNLKAFGRRTKTSDKLFLPEIMPGFQDHLSLEVKKQDIQKILDLPKGVRNHAIVDVRSRERYADFVIPSSINMPLKEIVNGCLFTEEEDFFNLYGVKKFNEDIKLILVSDDSADSELAGWLFNMAGYRYTFNYRGGVANWFGNEFKLIWMKSRTLDMLLDEEGLFRFEKHYLEEDLEQEDFRDQIGDRLTVIDKENVRHELSSDDSEDTDIEDEEGGGDKEEPVKNLQDYARELLNENLPSLKQRENAGLVN</sequence>
<keyword evidence="4" id="KW-1185">Reference proteome</keyword>
<dbReference type="Gene3D" id="3.40.250.10">
    <property type="entry name" value="Rhodanese-like domain"/>
    <property type="match status" value="1"/>
</dbReference>
<protein>
    <recommendedName>
        <fullName evidence="2">Rhodanese domain-containing protein</fullName>
    </recommendedName>
</protein>
<dbReference type="PROSITE" id="PS50206">
    <property type="entry name" value="RHODANESE_3"/>
    <property type="match status" value="1"/>
</dbReference>
<evidence type="ECO:0000259" key="2">
    <source>
        <dbReference type="PROSITE" id="PS50206"/>
    </source>
</evidence>
<evidence type="ECO:0000313" key="3">
    <source>
        <dbReference type="EMBL" id="KAL0480077.1"/>
    </source>
</evidence>
<proteinExistence type="predicted"/>
<dbReference type="InterPro" id="IPR036873">
    <property type="entry name" value="Rhodanese-like_dom_sf"/>
</dbReference>
<reference evidence="3 4" key="1">
    <citation type="submission" date="2024-03" db="EMBL/GenBank/DDBJ databases">
        <title>The Acrasis kona genome and developmental transcriptomes reveal deep origins of eukaryotic multicellular pathways.</title>
        <authorList>
            <person name="Sheikh S."/>
            <person name="Fu C.-J."/>
            <person name="Brown M.W."/>
            <person name="Baldauf S.L."/>
        </authorList>
    </citation>
    <scope>NUCLEOTIDE SEQUENCE [LARGE SCALE GENOMIC DNA]</scope>
    <source>
        <strain evidence="3 4">ATCC MYA-3509</strain>
    </source>
</reference>
<feature type="compositionally biased region" description="Acidic residues" evidence="1">
    <location>
        <begin position="463"/>
        <end position="476"/>
    </location>
</feature>
<dbReference type="GO" id="GO:0004792">
    <property type="term" value="F:thiosulfate-cyanide sulfurtransferase activity"/>
    <property type="evidence" value="ECO:0007669"/>
    <property type="project" value="TreeGrafter"/>
</dbReference>
<dbReference type="PANTHER" id="PTHR44086">
    <property type="entry name" value="THIOSULFATE SULFURTRANSFERASE RDL2, MITOCHONDRIAL-RELATED"/>
    <property type="match status" value="1"/>
</dbReference>
<organism evidence="3 4">
    <name type="scientific">Acrasis kona</name>
    <dbReference type="NCBI Taxonomy" id="1008807"/>
    <lineage>
        <taxon>Eukaryota</taxon>
        <taxon>Discoba</taxon>
        <taxon>Heterolobosea</taxon>
        <taxon>Tetramitia</taxon>
        <taxon>Eutetramitia</taxon>
        <taxon>Acrasidae</taxon>
        <taxon>Acrasis</taxon>
    </lineage>
</organism>
<feature type="region of interest" description="Disordered" evidence="1">
    <location>
        <begin position="459"/>
        <end position="486"/>
    </location>
</feature>
<evidence type="ECO:0000256" key="1">
    <source>
        <dbReference type="SAM" id="MobiDB-lite"/>
    </source>
</evidence>
<evidence type="ECO:0000313" key="4">
    <source>
        <dbReference type="Proteomes" id="UP001431209"/>
    </source>
</evidence>
<dbReference type="SMART" id="SM00450">
    <property type="entry name" value="RHOD"/>
    <property type="match status" value="1"/>
</dbReference>
<feature type="compositionally biased region" description="Basic and acidic residues" evidence="1">
    <location>
        <begin position="477"/>
        <end position="486"/>
    </location>
</feature>
<dbReference type="Pfam" id="PF00581">
    <property type="entry name" value="Rhodanese"/>
    <property type="match status" value="1"/>
</dbReference>
<comment type="caution">
    <text evidence="3">The sequence shown here is derived from an EMBL/GenBank/DDBJ whole genome shotgun (WGS) entry which is preliminary data.</text>
</comment>
<gene>
    <name evidence="3" type="ORF">AKO1_007048</name>
</gene>
<name>A0AAW2YRR9_9EUKA</name>
<feature type="domain" description="Rhodanese" evidence="2">
    <location>
        <begin position="307"/>
        <end position="409"/>
    </location>
</feature>
<dbReference type="SUPFAM" id="SSF52821">
    <property type="entry name" value="Rhodanese/Cell cycle control phosphatase"/>
    <property type="match status" value="1"/>
</dbReference>
<dbReference type="InterPro" id="IPR001763">
    <property type="entry name" value="Rhodanese-like_dom"/>
</dbReference>
<dbReference type="AlphaFoldDB" id="A0AAW2YRR9"/>
<dbReference type="GO" id="GO:0005739">
    <property type="term" value="C:mitochondrion"/>
    <property type="evidence" value="ECO:0007669"/>
    <property type="project" value="TreeGrafter"/>
</dbReference>
<accession>A0AAW2YRR9</accession>
<feature type="region of interest" description="Disordered" evidence="1">
    <location>
        <begin position="128"/>
        <end position="162"/>
    </location>
</feature>
<dbReference type="EMBL" id="JAOPGA020000624">
    <property type="protein sequence ID" value="KAL0480077.1"/>
    <property type="molecule type" value="Genomic_DNA"/>
</dbReference>
<dbReference type="PANTHER" id="PTHR44086:SF9">
    <property type="entry name" value="RHODANESE DOMAIN-CONTAINING PROTEIN"/>
    <property type="match status" value="1"/>
</dbReference>